<dbReference type="Proteomes" id="UP000253303">
    <property type="component" value="Unassembled WGS sequence"/>
</dbReference>
<dbReference type="InterPro" id="IPR050662">
    <property type="entry name" value="Sec-metab_biosynth-thioest"/>
</dbReference>
<proteinExistence type="predicted"/>
<dbReference type="Gene3D" id="3.60.15.10">
    <property type="entry name" value="Ribonuclease Z/Hydroxyacylglutathione hydrolase-like"/>
    <property type="match status" value="1"/>
</dbReference>
<dbReference type="Pfam" id="PF00753">
    <property type="entry name" value="Lactamase_B"/>
    <property type="match status" value="1"/>
</dbReference>
<reference evidence="2 3" key="1">
    <citation type="submission" date="2018-06" db="EMBL/GenBank/DDBJ databases">
        <title>Sphaerisporangium craniellae sp. nov., isolated from a marine sponge in the South China Sea.</title>
        <authorList>
            <person name="Li L."/>
        </authorList>
    </citation>
    <scope>NUCLEOTIDE SEQUENCE [LARGE SCALE GENOMIC DNA]</scope>
    <source>
        <strain evidence="2 3">LHW63015</strain>
    </source>
</reference>
<sequence>MVTPVNAAQREAWRGGGLPEVERVRPGLWSIPVPLPLDSLRYVLVYALELPDGVAIIDAGWDTEDAYQGLAGGLATAGYAITDVRAVLVTHVHLDHYGLAGRVREESGAWIGLHPADARLLEGHDGTIDGLIAGEQALLARCGAPPMTSESTAGVAAMIRRFVAQPAPDRLIEDGEPIGLPGWDLRARWTPGHSPGHLCFVDGERRLLFSGDHVLAKITPIVAVRPQAPANPLADYLDSLAEVRGWDVEEVLPAHEYRFRELADRVEDVMAHHGERLGEIEAVLAGADGMSCWKAATRLTWSRPWESIPEFMRRGANNETLAHLVWLEARGRARRVPGEPDLWFPVSR</sequence>
<dbReference type="OrthoDB" id="2971563at2"/>
<evidence type="ECO:0000259" key="1">
    <source>
        <dbReference type="SMART" id="SM00849"/>
    </source>
</evidence>
<dbReference type="InterPro" id="IPR036866">
    <property type="entry name" value="RibonucZ/Hydroxyglut_hydro"/>
</dbReference>
<evidence type="ECO:0000313" key="3">
    <source>
        <dbReference type="Proteomes" id="UP000253303"/>
    </source>
</evidence>
<dbReference type="Gene3D" id="1.10.10.10">
    <property type="entry name" value="Winged helix-like DNA-binding domain superfamily/Winged helix DNA-binding domain"/>
    <property type="match status" value="1"/>
</dbReference>
<dbReference type="InterPro" id="IPR036388">
    <property type="entry name" value="WH-like_DNA-bd_sf"/>
</dbReference>
<protein>
    <submittedName>
        <fullName evidence="2">MBL fold metallo-hydrolase</fullName>
    </submittedName>
</protein>
<accession>A0A366LPI5</accession>
<dbReference type="SUPFAM" id="SSF56281">
    <property type="entry name" value="Metallo-hydrolase/oxidoreductase"/>
    <property type="match status" value="1"/>
</dbReference>
<evidence type="ECO:0000313" key="2">
    <source>
        <dbReference type="EMBL" id="RBQ15433.1"/>
    </source>
</evidence>
<organism evidence="2 3">
    <name type="scientific">Spongiactinospora rosea</name>
    <dbReference type="NCBI Taxonomy" id="2248750"/>
    <lineage>
        <taxon>Bacteria</taxon>
        <taxon>Bacillati</taxon>
        <taxon>Actinomycetota</taxon>
        <taxon>Actinomycetes</taxon>
        <taxon>Streptosporangiales</taxon>
        <taxon>Streptosporangiaceae</taxon>
        <taxon>Spongiactinospora</taxon>
    </lineage>
</organism>
<keyword evidence="2" id="KW-0378">Hydrolase</keyword>
<name>A0A366LPI5_9ACTN</name>
<dbReference type="PANTHER" id="PTHR23131:SF4">
    <property type="entry name" value="METALLO-BETA-LACTAMASE SUPERFAMILY POTEIN"/>
    <property type="match status" value="1"/>
</dbReference>
<dbReference type="SMART" id="SM00849">
    <property type="entry name" value="Lactamase_B"/>
    <property type="match status" value="1"/>
</dbReference>
<dbReference type="InterPro" id="IPR001279">
    <property type="entry name" value="Metallo-B-lactamas"/>
</dbReference>
<keyword evidence="3" id="KW-1185">Reference proteome</keyword>
<comment type="caution">
    <text evidence="2">The sequence shown here is derived from an EMBL/GenBank/DDBJ whole genome shotgun (WGS) entry which is preliminary data.</text>
</comment>
<dbReference type="GO" id="GO:0016787">
    <property type="term" value="F:hydrolase activity"/>
    <property type="evidence" value="ECO:0007669"/>
    <property type="project" value="UniProtKB-KW"/>
</dbReference>
<feature type="domain" description="Metallo-beta-lactamase" evidence="1">
    <location>
        <begin position="42"/>
        <end position="255"/>
    </location>
</feature>
<dbReference type="PANTHER" id="PTHR23131">
    <property type="entry name" value="ENDORIBONUCLEASE LACTB2"/>
    <property type="match status" value="1"/>
</dbReference>
<gene>
    <name evidence="2" type="ORF">DP939_35680</name>
</gene>
<dbReference type="EMBL" id="QMEY01000023">
    <property type="protein sequence ID" value="RBQ15433.1"/>
    <property type="molecule type" value="Genomic_DNA"/>
</dbReference>
<dbReference type="AlphaFoldDB" id="A0A366LPI5"/>